<evidence type="ECO:0000256" key="1">
    <source>
        <dbReference type="ARBA" id="ARBA00004871"/>
    </source>
</evidence>
<dbReference type="AlphaFoldDB" id="A0A379LWV3"/>
<dbReference type="Gene3D" id="3.40.50.10860">
    <property type="entry name" value="Leucine Dehydrogenase, chain A, domain 1"/>
    <property type="match status" value="1"/>
</dbReference>
<dbReference type="RefSeq" id="WP_064064940.1">
    <property type="nucleotide sequence ID" value="NZ_JBFSFC010000001.1"/>
</dbReference>
<name>A0A379LWV3_9NOCA</name>
<accession>A0A379LWV3</accession>
<dbReference type="GO" id="GO:0050661">
    <property type="term" value="F:NADP binding"/>
    <property type="evidence" value="ECO:0007669"/>
    <property type="project" value="TreeGrafter"/>
</dbReference>
<dbReference type="GO" id="GO:0019632">
    <property type="term" value="P:shikimate metabolic process"/>
    <property type="evidence" value="ECO:0007669"/>
    <property type="project" value="TreeGrafter"/>
</dbReference>
<dbReference type="GO" id="GO:0009423">
    <property type="term" value="P:chorismate biosynthetic process"/>
    <property type="evidence" value="ECO:0007669"/>
    <property type="project" value="TreeGrafter"/>
</dbReference>
<keyword evidence="2" id="KW-0028">Amino-acid biosynthesis</keyword>
<dbReference type="NCBIfam" id="NF001311">
    <property type="entry name" value="PRK00258.1-3"/>
    <property type="match status" value="1"/>
</dbReference>
<sequence length="284" mass="29449">MAADPRSGVRRAAVLGKPIAHSKSPLLHLAAYRALGLAEWTYERVECTGEQLPGLVSSLGEEWVGLSVTMPGKFAALEFATERTERAVTIGSANTLVRIENGWRADCTDVDGVSGALRSAGVGDLSDAAAVVVGSGGTARPALVGLTDLGVRSVIVVARSEEKARATFDCLGDDIEARWLSFDAPELARVCAEAGALVSTVPAPAAAPYAETLAHAPCILDAIYDPWPTPLAKAAEARGGCVVSGLHMLLNQAFGQVEQFTGLPAPRAAMARAVGLDMNSPHPA</sequence>
<evidence type="ECO:0000259" key="3">
    <source>
        <dbReference type="Pfam" id="PF08501"/>
    </source>
</evidence>
<reference evidence="5 6" key="1">
    <citation type="submission" date="2018-06" db="EMBL/GenBank/DDBJ databases">
        <authorList>
            <consortium name="Pathogen Informatics"/>
            <person name="Doyle S."/>
        </authorList>
    </citation>
    <scope>NUCLEOTIDE SEQUENCE [LARGE SCALE GENOMIC DNA]</scope>
    <source>
        <strain evidence="5 6">NCTC13296</strain>
    </source>
</reference>
<dbReference type="InterPro" id="IPR010110">
    <property type="entry name" value="Shikimate_DH_AroM-type"/>
</dbReference>
<feature type="domain" description="SDH C-terminal" evidence="4">
    <location>
        <begin position="245"/>
        <end position="274"/>
    </location>
</feature>
<feature type="domain" description="Shikimate dehydrogenase substrate binding N-terminal" evidence="3">
    <location>
        <begin position="14"/>
        <end position="96"/>
    </location>
</feature>
<dbReference type="InterPro" id="IPR036291">
    <property type="entry name" value="NAD(P)-bd_dom_sf"/>
</dbReference>
<dbReference type="NCBIfam" id="TIGR01809">
    <property type="entry name" value="Shik-DH-AROM"/>
    <property type="match status" value="1"/>
</dbReference>
<keyword evidence="5" id="KW-0560">Oxidoreductase</keyword>
<keyword evidence="2" id="KW-0057">Aromatic amino acid biosynthesis</keyword>
<comment type="pathway">
    <text evidence="1">Metabolic intermediate biosynthesis; chorismate biosynthesis; chorismate from D-erythrose 4-phosphate and phosphoenolpyruvate: step 4/7.</text>
</comment>
<dbReference type="SUPFAM" id="SSF53223">
    <property type="entry name" value="Aminoacid dehydrogenase-like, N-terminal domain"/>
    <property type="match status" value="1"/>
</dbReference>
<dbReference type="Proteomes" id="UP000254569">
    <property type="component" value="Unassembled WGS sequence"/>
</dbReference>
<dbReference type="InterPro" id="IPR046346">
    <property type="entry name" value="Aminoacid_DH-like_N_sf"/>
</dbReference>
<dbReference type="Gene3D" id="3.40.50.720">
    <property type="entry name" value="NAD(P)-binding Rossmann-like Domain"/>
    <property type="match status" value="1"/>
</dbReference>
<dbReference type="EC" id="1.1.1.25" evidence="5"/>
<evidence type="ECO:0000256" key="2">
    <source>
        <dbReference type="ARBA" id="ARBA00023141"/>
    </source>
</evidence>
<dbReference type="FunFam" id="3.40.50.10860:FF:000018">
    <property type="entry name" value="Shikimate 5-dehydrogenase AroE"/>
    <property type="match status" value="1"/>
</dbReference>
<proteinExistence type="predicted"/>
<dbReference type="Pfam" id="PF08501">
    <property type="entry name" value="Shikimate_dh_N"/>
    <property type="match status" value="1"/>
</dbReference>
<dbReference type="PANTHER" id="PTHR21089:SF1">
    <property type="entry name" value="BIFUNCTIONAL 3-DEHYDROQUINATE DEHYDRATASE_SHIKIMATE DEHYDROGENASE, CHLOROPLASTIC"/>
    <property type="match status" value="1"/>
</dbReference>
<dbReference type="GO" id="GO:0004764">
    <property type="term" value="F:shikimate 3-dehydrogenase (NADP+) activity"/>
    <property type="evidence" value="ECO:0007669"/>
    <property type="project" value="UniProtKB-EC"/>
</dbReference>
<dbReference type="Pfam" id="PF18317">
    <property type="entry name" value="SDH_C"/>
    <property type="match status" value="1"/>
</dbReference>
<evidence type="ECO:0000259" key="4">
    <source>
        <dbReference type="Pfam" id="PF18317"/>
    </source>
</evidence>
<dbReference type="InterPro" id="IPR022893">
    <property type="entry name" value="Shikimate_DH_fam"/>
</dbReference>
<evidence type="ECO:0000313" key="5">
    <source>
        <dbReference type="EMBL" id="SUE13818.1"/>
    </source>
</evidence>
<dbReference type="InterPro" id="IPR013708">
    <property type="entry name" value="Shikimate_DH-bd_N"/>
</dbReference>
<dbReference type="EMBL" id="UGVI01000001">
    <property type="protein sequence ID" value="SUE13818.1"/>
    <property type="molecule type" value="Genomic_DNA"/>
</dbReference>
<protein>
    <submittedName>
        <fullName evidence="5">Shikimate 5-dehydrogenase</fullName>
        <ecNumber evidence="5">1.1.1.25</ecNumber>
    </submittedName>
</protein>
<dbReference type="GO" id="GO:0005829">
    <property type="term" value="C:cytosol"/>
    <property type="evidence" value="ECO:0007669"/>
    <property type="project" value="TreeGrafter"/>
</dbReference>
<dbReference type="SUPFAM" id="SSF51735">
    <property type="entry name" value="NAD(P)-binding Rossmann-fold domains"/>
    <property type="match status" value="1"/>
</dbReference>
<dbReference type="GO" id="GO:0009073">
    <property type="term" value="P:aromatic amino acid family biosynthetic process"/>
    <property type="evidence" value="ECO:0007669"/>
    <property type="project" value="UniProtKB-KW"/>
</dbReference>
<dbReference type="InterPro" id="IPR041121">
    <property type="entry name" value="SDH_C"/>
</dbReference>
<dbReference type="PANTHER" id="PTHR21089">
    <property type="entry name" value="SHIKIMATE DEHYDROGENASE"/>
    <property type="match status" value="1"/>
</dbReference>
<evidence type="ECO:0000313" key="6">
    <source>
        <dbReference type="Proteomes" id="UP000254569"/>
    </source>
</evidence>
<organism evidence="5 6">
    <name type="scientific">Rhodococcus gordoniae</name>
    <dbReference type="NCBI Taxonomy" id="223392"/>
    <lineage>
        <taxon>Bacteria</taxon>
        <taxon>Bacillati</taxon>
        <taxon>Actinomycetota</taxon>
        <taxon>Actinomycetes</taxon>
        <taxon>Mycobacteriales</taxon>
        <taxon>Nocardiaceae</taxon>
        <taxon>Rhodococcus</taxon>
    </lineage>
</organism>
<dbReference type="CDD" id="cd01065">
    <property type="entry name" value="NAD_bind_Shikimate_DH"/>
    <property type="match status" value="1"/>
</dbReference>
<keyword evidence="6" id="KW-1185">Reference proteome</keyword>
<gene>
    <name evidence="5" type="primary">aroE_1</name>
    <name evidence="5" type="ORF">NCTC13296_00646</name>
</gene>
<dbReference type="OrthoDB" id="9776868at2"/>